<organism evidence="1">
    <name type="scientific">marine sediment metagenome</name>
    <dbReference type="NCBI Taxonomy" id="412755"/>
    <lineage>
        <taxon>unclassified sequences</taxon>
        <taxon>metagenomes</taxon>
        <taxon>ecological metagenomes</taxon>
    </lineage>
</organism>
<sequence length="154" mass="16823">MLKGFEIVPILTNSSDPKALAKALAPYIGEDTLVVASSDLSHYYSYETAIGLDRICTTAISNCKFSDMPICEACGKQAVLTLMHIAEIKGWQGILVDYRNSGDTAGGKNRVVGYASIAFVDRKEMTSTMKERLSTKDREALLRLARSAIEARLV</sequence>
<dbReference type="AlphaFoldDB" id="X0Y2S3"/>
<protein>
    <recommendedName>
        <fullName evidence="2">AmmeMemoRadiSam system protein B</fullName>
    </recommendedName>
</protein>
<proteinExistence type="predicted"/>
<dbReference type="Pfam" id="PF01875">
    <property type="entry name" value="Memo"/>
    <property type="match status" value="1"/>
</dbReference>
<dbReference type="CDD" id="cd07361">
    <property type="entry name" value="MEMO_like"/>
    <property type="match status" value="1"/>
</dbReference>
<accession>X0Y2S3</accession>
<feature type="non-terminal residue" evidence="1">
    <location>
        <position position="154"/>
    </location>
</feature>
<evidence type="ECO:0000313" key="1">
    <source>
        <dbReference type="EMBL" id="GAG43018.1"/>
    </source>
</evidence>
<reference evidence="1" key="1">
    <citation type="journal article" date="2014" name="Front. Microbiol.">
        <title>High frequency of phylogenetically diverse reductive dehalogenase-homologous genes in deep subseafloor sedimentary metagenomes.</title>
        <authorList>
            <person name="Kawai M."/>
            <person name="Futagami T."/>
            <person name="Toyoda A."/>
            <person name="Takaki Y."/>
            <person name="Nishi S."/>
            <person name="Hori S."/>
            <person name="Arai W."/>
            <person name="Tsubouchi T."/>
            <person name="Morono Y."/>
            <person name="Uchiyama I."/>
            <person name="Ito T."/>
            <person name="Fujiyama A."/>
            <person name="Inagaki F."/>
            <person name="Takami H."/>
        </authorList>
    </citation>
    <scope>NUCLEOTIDE SEQUENCE</scope>
    <source>
        <strain evidence="1">Expedition CK06-06</strain>
    </source>
</reference>
<dbReference type="Gene3D" id="3.40.830.10">
    <property type="entry name" value="LigB-like"/>
    <property type="match status" value="1"/>
</dbReference>
<dbReference type="NCBIfam" id="TIGR04336">
    <property type="entry name" value="AmmeMemoSam_B"/>
    <property type="match status" value="1"/>
</dbReference>
<dbReference type="EMBL" id="BARS01053801">
    <property type="protein sequence ID" value="GAG43018.1"/>
    <property type="molecule type" value="Genomic_DNA"/>
</dbReference>
<evidence type="ECO:0008006" key="2">
    <source>
        <dbReference type="Google" id="ProtNLM"/>
    </source>
</evidence>
<comment type="caution">
    <text evidence="1">The sequence shown here is derived from an EMBL/GenBank/DDBJ whole genome shotgun (WGS) entry which is preliminary data.</text>
</comment>
<name>X0Y2S3_9ZZZZ</name>
<gene>
    <name evidence="1" type="ORF">S01H1_79761</name>
</gene>
<dbReference type="InterPro" id="IPR002737">
    <property type="entry name" value="MEMO1_fam"/>
</dbReference>